<keyword evidence="3" id="KW-1185">Reference proteome</keyword>
<name>A3DNX6_STAMF</name>
<dbReference type="InterPro" id="IPR007254">
    <property type="entry name" value="DUF373"/>
</dbReference>
<gene>
    <name evidence="2" type="ordered locus">Smar_1244</name>
</gene>
<evidence type="ECO:0000313" key="3">
    <source>
        <dbReference type="Proteomes" id="UP000000254"/>
    </source>
</evidence>
<reference evidence="2 3" key="2">
    <citation type="journal article" date="2009" name="Stand. Genomic Sci.">
        <title>Complete genome sequence of Staphylothermus marinus Stetter and Fiala 1986 type strain F1.</title>
        <authorList>
            <person name="Anderson I.J."/>
            <person name="Sun H."/>
            <person name="Lapidus A."/>
            <person name="Copeland A."/>
            <person name="Glavina Del Rio T."/>
            <person name="Tice H."/>
            <person name="Dalin E."/>
            <person name="Lucas S."/>
            <person name="Barry K."/>
            <person name="Land M."/>
            <person name="Richardson P."/>
            <person name="Huber H."/>
            <person name="Kyrpides N.C."/>
        </authorList>
    </citation>
    <scope>NUCLEOTIDE SEQUENCE [LARGE SCALE GENOMIC DNA]</scope>
    <source>
        <strain evidence="3">ATCC 43588 / DSM 3639 / JCM 9404 / F1</strain>
    </source>
</reference>
<proteinExistence type="predicted"/>
<feature type="transmembrane region" description="Helical" evidence="1">
    <location>
        <begin position="222"/>
        <end position="244"/>
    </location>
</feature>
<dbReference type="AlphaFoldDB" id="A3DNX6"/>
<feature type="transmembrane region" description="Helical" evidence="1">
    <location>
        <begin position="162"/>
        <end position="184"/>
    </location>
</feature>
<sequence>MSSSKNKKILVLVIDIDNDIGDAGLSSPIVGYEKVLDSVIRFATIKPQDSDVNAIFSGLSIYRKLVREGYDAEIAVVSGDKRDTVKAFMLISNQLSALKKQIGFTHIYFVSDGASDEKILPIISTIAPIIGVERVIVEQSRGIEETYILIGRYIKKALSEQPYARIFLGIPGLLMISIVVLSIIGLSKYILDAILLLTGSYFFIRGFGIIDSIISSWRKSPIIGLLYMISAGFFLYVFIVPIIIVMTTGFVIDALVVVLDAILLPLMIGVLLLFGGRIFHKLTEKEAQTMWKESALLIPIILFIVFLNSFLNQLRSLGKNMSMSQVIMLLNNSFLKMQLILIVLVSIGVAIFFIIFDLLSKHELEQQY</sequence>
<dbReference type="STRING" id="399550.Smar_1244"/>
<protein>
    <recommendedName>
        <fullName evidence="4">DUF373 family protein</fullName>
    </recommendedName>
</protein>
<feature type="transmembrane region" description="Helical" evidence="1">
    <location>
        <begin position="250"/>
        <end position="274"/>
    </location>
</feature>
<dbReference type="Pfam" id="PF04123">
    <property type="entry name" value="DUF373"/>
    <property type="match status" value="1"/>
</dbReference>
<dbReference type="PANTHER" id="PTHR38815">
    <property type="entry name" value="HYPOTHETICAL MEMBRANE PROTEIN, CONSERVED, DUF373 FAMILY"/>
    <property type="match status" value="1"/>
</dbReference>
<accession>A3DNX6</accession>
<evidence type="ECO:0008006" key="4">
    <source>
        <dbReference type="Google" id="ProtNLM"/>
    </source>
</evidence>
<dbReference type="HOGENOM" id="CLU_048986_0_0_2"/>
<dbReference type="OrthoDB" id="15364at2157"/>
<keyword evidence="1" id="KW-0472">Membrane</keyword>
<dbReference type="RefSeq" id="WP_011839527.1">
    <property type="nucleotide sequence ID" value="NC_009033.1"/>
</dbReference>
<dbReference type="GeneID" id="4906720"/>
<organism evidence="2 3">
    <name type="scientific">Staphylothermus marinus (strain ATCC 43588 / DSM 3639 / JCM 9404 / F1)</name>
    <dbReference type="NCBI Taxonomy" id="399550"/>
    <lineage>
        <taxon>Archaea</taxon>
        <taxon>Thermoproteota</taxon>
        <taxon>Thermoprotei</taxon>
        <taxon>Desulfurococcales</taxon>
        <taxon>Desulfurococcaceae</taxon>
        <taxon>Staphylothermus</taxon>
    </lineage>
</organism>
<feature type="transmembrane region" description="Helical" evidence="1">
    <location>
        <begin position="295"/>
        <end position="314"/>
    </location>
</feature>
<dbReference type="Proteomes" id="UP000000254">
    <property type="component" value="Chromosome"/>
</dbReference>
<feature type="transmembrane region" description="Helical" evidence="1">
    <location>
        <begin position="334"/>
        <end position="359"/>
    </location>
</feature>
<reference evidence="3" key="1">
    <citation type="journal article" date="2009" name="BMC Genomics">
        <title>The complete genome sequence of Staphylothermus marinus reveals differences in sulfur metabolism among heterotrophic Crenarchaeota.</title>
        <authorList>
            <person name="Anderson I.J."/>
            <person name="Dharmarajan L."/>
            <person name="Rodriguez J."/>
            <person name="Hooper S."/>
            <person name="Porat I."/>
            <person name="Ulrich L.E."/>
            <person name="Elkins J.G."/>
            <person name="Mavromatis K."/>
            <person name="Sun H."/>
            <person name="Land M."/>
            <person name="Lapidus A."/>
            <person name="Lucas S."/>
            <person name="Barry K."/>
            <person name="Huber H."/>
            <person name="Zhulin I.B."/>
            <person name="Whitman W.B."/>
            <person name="Mukhopadhyay B."/>
            <person name="Woese C."/>
            <person name="Bristow J."/>
            <person name="Kyrpides N."/>
        </authorList>
    </citation>
    <scope>NUCLEOTIDE SEQUENCE [LARGE SCALE GENOMIC DNA]</scope>
    <source>
        <strain evidence="3">ATCC 43588 / DSM 3639 / JCM 9404 / F1</strain>
    </source>
</reference>
<evidence type="ECO:0000256" key="1">
    <source>
        <dbReference type="SAM" id="Phobius"/>
    </source>
</evidence>
<keyword evidence="1" id="KW-0812">Transmembrane</keyword>
<dbReference type="eggNOG" id="arCOG04151">
    <property type="taxonomic scope" value="Archaea"/>
</dbReference>
<keyword evidence="1" id="KW-1133">Transmembrane helix</keyword>
<dbReference type="PANTHER" id="PTHR38815:SF1">
    <property type="entry name" value="DUF373 FAMILY PROTEIN"/>
    <property type="match status" value="1"/>
</dbReference>
<evidence type="ECO:0000313" key="2">
    <source>
        <dbReference type="EMBL" id="ABN70336.1"/>
    </source>
</evidence>
<dbReference type="EMBL" id="CP000575">
    <property type="protein sequence ID" value="ABN70336.1"/>
    <property type="molecule type" value="Genomic_DNA"/>
</dbReference>
<dbReference type="KEGG" id="smr:Smar_1244"/>
<feature type="transmembrane region" description="Helical" evidence="1">
    <location>
        <begin position="190"/>
        <end position="210"/>
    </location>
</feature>